<keyword evidence="1" id="KW-0472">Membrane</keyword>
<organism evidence="2 3">
    <name type="scientific">Eikenella corrodens</name>
    <dbReference type="NCBI Taxonomy" id="539"/>
    <lineage>
        <taxon>Bacteria</taxon>
        <taxon>Pseudomonadati</taxon>
        <taxon>Pseudomonadota</taxon>
        <taxon>Betaproteobacteria</taxon>
        <taxon>Neisseriales</taxon>
        <taxon>Neisseriaceae</taxon>
        <taxon>Eikenella</taxon>
    </lineage>
</organism>
<dbReference type="Gene3D" id="3.40.50.360">
    <property type="match status" value="1"/>
</dbReference>
<feature type="transmembrane region" description="Helical" evidence="1">
    <location>
        <begin position="262"/>
        <end position="285"/>
    </location>
</feature>
<gene>
    <name evidence="2" type="ORF">A7P85_05760</name>
</gene>
<evidence type="ECO:0000313" key="2">
    <source>
        <dbReference type="EMBL" id="OAM16511.1"/>
    </source>
</evidence>
<keyword evidence="1" id="KW-0812">Transmembrane</keyword>
<dbReference type="AlphaFoldDB" id="A0A1A9RDX5"/>
<evidence type="ECO:0000256" key="1">
    <source>
        <dbReference type="SAM" id="Phobius"/>
    </source>
</evidence>
<protein>
    <submittedName>
        <fullName evidence="2">Dialkylrecorsinol condensing enzyme</fullName>
    </submittedName>
</protein>
<dbReference type="Proteomes" id="UP000078003">
    <property type="component" value="Unassembled WGS sequence"/>
</dbReference>
<evidence type="ECO:0000313" key="3">
    <source>
        <dbReference type="Proteomes" id="UP000078003"/>
    </source>
</evidence>
<keyword evidence="1" id="KW-1133">Transmembrane helix</keyword>
<dbReference type="RefSeq" id="WP_064084173.1">
    <property type="nucleotide sequence ID" value="NZ_LXSF01000005.1"/>
</dbReference>
<dbReference type="InterPro" id="IPR029039">
    <property type="entry name" value="Flavoprotein-like_sf"/>
</dbReference>
<accession>A0A1A9RDX5</accession>
<name>A0A1A9RDX5_EIKCO</name>
<proteinExistence type="predicted"/>
<dbReference type="EMBL" id="LXSF01000005">
    <property type="protein sequence ID" value="OAM16511.1"/>
    <property type="molecule type" value="Genomic_DNA"/>
</dbReference>
<reference evidence="3" key="1">
    <citation type="submission" date="2016-05" db="EMBL/GenBank/DDBJ databases">
        <title>Draft genome of Corynebacterium afermentans subsp. afermentans LCDC 88199T.</title>
        <authorList>
            <person name="Bernier A.-M."/>
            <person name="Bernard K."/>
        </authorList>
    </citation>
    <scope>NUCLEOTIDE SEQUENCE [LARGE SCALE GENOMIC DNA]</scope>
    <source>
        <strain evidence="3">NML01-0328</strain>
    </source>
</reference>
<comment type="caution">
    <text evidence="2">The sequence shown here is derived from an EMBL/GenBank/DDBJ whole genome shotgun (WGS) entry which is preliminary data.</text>
</comment>
<dbReference type="SUPFAM" id="SSF52218">
    <property type="entry name" value="Flavoproteins"/>
    <property type="match status" value="1"/>
</dbReference>
<sequence>MTMNKRVLVVSYSQSGQLARLKESFLRDIRGTAGIEVDDVVLQPAQPFAFPWRFLPFFDAFPETVHLQPAPIEPPVLAHERYDLVVIAYSVWFLSPAQPITAFLQSAAAQRVLRDTPVITLIGCRNMWLMAQEKMKRLLADAGARLVGNVVKIDQCGSAASFITTPLWMFTGKRQAVHWLPPAGISEAEIADAARFGQRTAEALQHDETLDETLLQHMGAVKINEKLMSSERVGHRSFLVWGKLVMAAGRVSPLLRRLVLCMYIVFLLGMILTVVPIGALLKTLLAPLRREQMQREREYYAAPSGE</sequence>